<accession>A0A6A3Q7D0</accession>
<feature type="compositionally biased region" description="Low complexity" evidence="2">
    <location>
        <begin position="104"/>
        <end position="117"/>
    </location>
</feature>
<feature type="compositionally biased region" description="Basic and acidic residues" evidence="2">
    <location>
        <begin position="869"/>
        <end position="879"/>
    </location>
</feature>
<feature type="compositionally biased region" description="Low complexity" evidence="2">
    <location>
        <begin position="606"/>
        <end position="616"/>
    </location>
</feature>
<feature type="region of interest" description="Disordered" evidence="2">
    <location>
        <begin position="581"/>
        <end position="671"/>
    </location>
</feature>
<feature type="compositionally biased region" description="Basic and acidic residues" evidence="2">
    <location>
        <begin position="49"/>
        <end position="60"/>
    </location>
</feature>
<feature type="compositionally biased region" description="Low complexity" evidence="2">
    <location>
        <begin position="654"/>
        <end position="665"/>
    </location>
</feature>
<sequence>MAGSESTREGGRSAREGTRRSRRTQGAPPEEQLSLEEVERSARRRNAERRKAAREEKESADAQDQPDLEPAVQDAHQASPDTGAREGVNVAPPEDSERDPNSESQSAPTPAAPAQASVGDAVKVEPPAANETSESSPPVQDVVTLEEESSRLTCKEEGPLPAVEEEPMPYVPTEVQELSPESTTSQASRMVIDLTEEVLPEMPARHDEPTVTQVKAYVADQVRRWERVTTEFVASPTIEYSWPSPPPDFQNWWAAVMMTSEYIASRIAMASSDEAWISEWNLVRLAPNIVTDITAITAPPSTLSPRECAALTQTLFFEMGFRFRNLVPEWFQARASRVDPSLVHTVVKDLQQLLAVEFLEWRGVISDVVTRIVPALSLQALNDEIKSEEGDVTMLEYESGLLGRECLLQMKAAGIRKVRSPASSAIDKPEPKRSQFGPPRPSSIPSLSSRLSYPSSVRTIQDVDGLSGPMSVAQSASSRRTPDRESSIFGTTVAGSDESNFSSISGSLSSGRISSSSSSMWSFGGAEASNHMRYAGLSGVVMMAQGGVARGGGDVAVQISDTTLTPPLVLVDQDDVAMSASGHVSIRSDRRSKKSHVKPRRRKTSSSESSSDSSSDVEIRRRRRSSRRESWSSKHGCKSKRSPSRSVKSEWTRRSGQSGRSTRSGPSEVALSTMRSTQEALSRMELRQEAAEARQAQLIQQAVQAMQAKAAQPIVKEEEAPRVPTPQVLSERGAAPIPDVSVNVEAIQAEALRRAQEVAEAELDRRWQQQRSEVEAEKAAWAADFQRQLTSQMDIVQQRMREMEEARNLDQATIRALQNVQRTRSRNIPTTSPQVQGTQETSSTDSATLPRTEPVRTDMYPESSSVSMRKGDERLDKPISDITAAQLRATLQPMTETKYAKTETTSKVATTLASRTTAQKSGSMSTEPTRSGSRKPSSRRTSDKKHSGRRGGDPSDDSSSSGSSDSGSSDDDSDSSSGGSPPQATTAATLGGTTLTFRPYVSSSTLEDFDEDAPLPARRRWWERFLNLTVQGGWSDRTKVYELKLKMPPAVRNWRGQLSRRSRQDWTRLAKLFKREYCKSKLSEAERYYTMTQRKGEKALSFLYRLNLAAERAGVYFRKSSKQREQHLRQFVRNLSDESLKETLQSHRFKKVADLEYILKQREELRQEDSPPAGVQQTRDFRADNVVRDRFKPKRRDRAFVAQGDAELDSEEHEMPEDSPEPRSGASGSSFAQEDLEGGVSNSCADVVLTKEELIHEVFRVMERVGWPQRGSPLNPGASAPRQSGSAPHPSYPPRVNPDRNEYCEDCGRWGHRTEKCWSSMICDRCHRRGHPARMCETRPCKKCEQFHEGRYEDWKAFQEIKKLVRQGALSDLPSHVRDAILDGATPNGEADSEGQQLNH</sequence>
<feature type="compositionally biased region" description="Acidic residues" evidence="2">
    <location>
        <begin position="1206"/>
        <end position="1219"/>
    </location>
</feature>
<protein>
    <recommendedName>
        <fullName evidence="5">CCHC-type domain-containing protein</fullName>
    </recommendedName>
</protein>
<evidence type="ECO:0000256" key="2">
    <source>
        <dbReference type="SAM" id="MobiDB-lite"/>
    </source>
</evidence>
<dbReference type="Proteomes" id="UP000441208">
    <property type="component" value="Unassembled WGS sequence"/>
</dbReference>
<evidence type="ECO:0000313" key="3">
    <source>
        <dbReference type="EMBL" id="KAE9070139.1"/>
    </source>
</evidence>
<feature type="compositionally biased region" description="Polar residues" evidence="2">
    <location>
        <begin position="902"/>
        <end position="931"/>
    </location>
</feature>
<reference evidence="3 4" key="1">
    <citation type="submission" date="2018-08" db="EMBL/GenBank/DDBJ databases">
        <title>Genomic investigation of the strawberry pathogen Phytophthora fragariae indicates pathogenicity is determined by transcriptional variation in three key races.</title>
        <authorList>
            <person name="Adams T.M."/>
            <person name="Armitage A.D."/>
            <person name="Sobczyk M.K."/>
            <person name="Bates H.J."/>
            <person name="Dunwell J.M."/>
            <person name="Nellist C.F."/>
            <person name="Harrison R.J."/>
        </authorList>
    </citation>
    <scope>NUCLEOTIDE SEQUENCE [LARGE SCALE GENOMIC DNA]</scope>
    <source>
        <strain evidence="3 4">NOV-71</strain>
    </source>
</reference>
<feature type="compositionally biased region" description="Low complexity" evidence="2">
    <location>
        <begin position="443"/>
        <end position="456"/>
    </location>
</feature>
<feature type="region of interest" description="Disordered" evidence="2">
    <location>
        <begin position="1267"/>
        <end position="1298"/>
    </location>
</feature>
<feature type="region of interest" description="Disordered" evidence="2">
    <location>
        <begin position="419"/>
        <end position="521"/>
    </location>
</feature>
<feature type="region of interest" description="Disordered" evidence="2">
    <location>
        <begin position="1163"/>
        <end position="1238"/>
    </location>
</feature>
<feature type="region of interest" description="Disordered" evidence="2">
    <location>
        <begin position="1"/>
        <end position="165"/>
    </location>
</feature>
<feature type="compositionally biased region" description="Low complexity" evidence="2">
    <location>
        <begin position="499"/>
        <end position="521"/>
    </location>
</feature>
<name>A0A6A3Q7D0_9STRA</name>
<feature type="region of interest" description="Disordered" evidence="2">
    <location>
        <begin position="818"/>
        <end position="880"/>
    </location>
</feature>
<feature type="compositionally biased region" description="Low complexity" evidence="2">
    <location>
        <begin position="975"/>
        <end position="991"/>
    </location>
</feature>
<evidence type="ECO:0000256" key="1">
    <source>
        <dbReference type="SAM" id="Coils"/>
    </source>
</evidence>
<dbReference type="EMBL" id="QXFZ01003272">
    <property type="protein sequence ID" value="KAE9070139.1"/>
    <property type="molecule type" value="Genomic_DNA"/>
</dbReference>
<feature type="compositionally biased region" description="Low complexity" evidence="2">
    <location>
        <begin position="957"/>
        <end position="967"/>
    </location>
</feature>
<feature type="coiled-coil region" evidence="1">
    <location>
        <begin position="674"/>
        <end position="701"/>
    </location>
</feature>
<feature type="compositionally biased region" description="Basic and acidic residues" evidence="2">
    <location>
        <begin position="148"/>
        <end position="158"/>
    </location>
</feature>
<feature type="compositionally biased region" description="Basic residues" evidence="2">
    <location>
        <begin position="590"/>
        <end position="604"/>
    </location>
</feature>
<evidence type="ECO:0008006" key="5">
    <source>
        <dbReference type="Google" id="ProtNLM"/>
    </source>
</evidence>
<proteinExistence type="predicted"/>
<organism evidence="3 4">
    <name type="scientific">Phytophthora fragariae</name>
    <dbReference type="NCBI Taxonomy" id="53985"/>
    <lineage>
        <taxon>Eukaryota</taxon>
        <taxon>Sar</taxon>
        <taxon>Stramenopiles</taxon>
        <taxon>Oomycota</taxon>
        <taxon>Peronosporomycetes</taxon>
        <taxon>Peronosporales</taxon>
        <taxon>Peronosporaceae</taxon>
        <taxon>Phytophthora</taxon>
    </lineage>
</organism>
<keyword evidence="1" id="KW-0175">Coiled coil</keyword>
<feature type="compositionally biased region" description="Basic and acidic residues" evidence="2">
    <location>
        <begin position="940"/>
        <end position="953"/>
    </location>
</feature>
<evidence type="ECO:0000313" key="4">
    <source>
        <dbReference type="Proteomes" id="UP000441208"/>
    </source>
</evidence>
<feature type="compositionally biased region" description="Basic and acidic residues" evidence="2">
    <location>
        <begin position="1179"/>
        <end position="1190"/>
    </location>
</feature>
<comment type="caution">
    <text evidence="3">The sequence shown here is derived from an EMBL/GenBank/DDBJ whole genome shotgun (WGS) entry which is preliminary data.</text>
</comment>
<feature type="compositionally biased region" description="Basic and acidic residues" evidence="2">
    <location>
        <begin position="1"/>
        <end position="19"/>
    </location>
</feature>
<feature type="region of interest" description="Disordered" evidence="2">
    <location>
        <begin position="894"/>
        <end position="991"/>
    </location>
</feature>
<gene>
    <name evidence="3" type="ORF">PF007_g27052</name>
</gene>
<feature type="compositionally biased region" description="Polar residues" evidence="2">
    <location>
        <begin position="488"/>
        <end position="498"/>
    </location>
</feature>
<feature type="compositionally biased region" description="Polar residues" evidence="2">
    <location>
        <begin position="818"/>
        <end position="849"/>
    </location>
</feature>